<proteinExistence type="predicted"/>
<dbReference type="Proteomes" id="UP000580474">
    <property type="component" value="Unassembled WGS sequence"/>
</dbReference>
<evidence type="ECO:0000256" key="1">
    <source>
        <dbReference type="SAM" id="MobiDB-lite"/>
    </source>
</evidence>
<feature type="region of interest" description="Disordered" evidence="1">
    <location>
        <begin position="1"/>
        <end position="49"/>
    </location>
</feature>
<comment type="caution">
    <text evidence="2">The sequence shown here is derived from an EMBL/GenBank/DDBJ whole genome shotgun (WGS) entry which is preliminary data.</text>
</comment>
<name>A0A840NDX0_9PSEU</name>
<dbReference type="AlphaFoldDB" id="A0A840NDX0"/>
<sequence length="49" mass="5174">MATHLTSASGERHATVLSGDQSGVPRWKSGSRDTVASFPDGVRDGRFGK</sequence>
<reference evidence="2 3" key="1">
    <citation type="submission" date="2020-08" db="EMBL/GenBank/DDBJ databases">
        <title>Sequencing the genomes of 1000 actinobacteria strains.</title>
        <authorList>
            <person name="Klenk H.-P."/>
        </authorList>
    </citation>
    <scope>NUCLEOTIDE SEQUENCE [LARGE SCALE GENOMIC DNA]</scope>
    <source>
        <strain evidence="2 3">DSM 45582</strain>
    </source>
</reference>
<keyword evidence="3" id="KW-1185">Reference proteome</keyword>
<gene>
    <name evidence="2" type="ORF">BJ969_001581</name>
</gene>
<protein>
    <submittedName>
        <fullName evidence="2">Uncharacterized protein</fullName>
    </submittedName>
</protein>
<accession>A0A840NDX0</accession>
<evidence type="ECO:0000313" key="3">
    <source>
        <dbReference type="Proteomes" id="UP000580474"/>
    </source>
</evidence>
<organism evidence="2 3">
    <name type="scientific">Saccharopolyspora gloriosae</name>
    <dbReference type="NCBI Taxonomy" id="455344"/>
    <lineage>
        <taxon>Bacteria</taxon>
        <taxon>Bacillati</taxon>
        <taxon>Actinomycetota</taxon>
        <taxon>Actinomycetes</taxon>
        <taxon>Pseudonocardiales</taxon>
        <taxon>Pseudonocardiaceae</taxon>
        <taxon>Saccharopolyspora</taxon>
    </lineage>
</organism>
<dbReference type="EMBL" id="JACHIV010000001">
    <property type="protein sequence ID" value="MBB5068493.1"/>
    <property type="molecule type" value="Genomic_DNA"/>
</dbReference>
<evidence type="ECO:0000313" key="2">
    <source>
        <dbReference type="EMBL" id="MBB5068493.1"/>
    </source>
</evidence>